<dbReference type="PANTHER" id="PTHR39369">
    <property type="entry name" value="LIN-24 (TWENTY-FOUR) LIKE"/>
    <property type="match status" value="1"/>
</dbReference>
<protein>
    <submittedName>
        <fullName evidence="1">Uncharacterized protein</fullName>
    </submittedName>
</protein>
<proteinExistence type="predicted"/>
<accession>A0AAV2IE23</accession>
<evidence type="ECO:0000313" key="1">
    <source>
        <dbReference type="EMBL" id="CAL1544325.1"/>
    </source>
</evidence>
<evidence type="ECO:0000313" key="2">
    <source>
        <dbReference type="Proteomes" id="UP001497497"/>
    </source>
</evidence>
<keyword evidence="2" id="KW-1185">Reference proteome</keyword>
<dbReference type="PANTHER" id="PTHR39369:SF6">
    <property type="entry name" value="LIN-24 (TWENTY-FOUR) LIKE"/>
    <property type="match status" value="1"/>
</dbReference>
<dbReference type="SUPFAM" id="SSF56973">
    <property type="entry name" value="Aerolisin/ETX pore-forming domain"/>
    <property type="match status" value="1"/>
</dbReference>
<dbReference type="Proteomes" id="UP001497497">
    <property type="component" value="Unassembled WGS sequence"/>
</dbReference>
<dbReference type="EMBL" id="CAXITT010000615">
    <property type="protein sequence ID" value="CAL1544325.1"/>
    <property type="molecule type" value="Genomic_DNA"/>
</dbReference>
<comment type="caution">
    <text evidence="1">The sequence shown here is derived from an EMBL/GenBank/DDBJ whole genome shotgun (WGS) entry which is preliminary data.</text>
</comment>
<reference evidence="1 2" key="1">
    <citation type="submission" date="2024-04" db="EMBL/GenBank/DDBJ databases">
        <authorList>
            <consortium name="Genoscope - CEA"/>
            <person name="William W."/>
        </authorList>
    </citation>
    <scope>NUCLEOTIDE SEQUENCE [LARGE SCALE GENOMIC DNA]</scope>
</reference>
<dbReference type="Gene3D" id="2.170.15.10">
    <property type="entry name" value="Proaerolysin, chain A, domain 3"/>
    <property type="match status" value="1"/>
</dbReference>
<organism evidence="1 2">
    <name type="scientific">Lymnaea stagnalis</name>
    <name type="common">Great pond snail</name>
    <name type="synonym">Helix stagnalis</name>
    <dbReference type="NCBI Taxonomy" id="6523"/>
    <lineage>
        <taxon>Eukaryota</taxon>
        <taxon>Metazoa</taxon>
        <taxon>Spiralia</taxon>
        <taxon>Lophotrochozoa</taxon>
        <taxon>Mollusca</taxon>
        <taxon>Gastropoda</taxon>
        <taxon>Heterobranchia</taxon>
        <taxon>Euthyneura</taxon>
        <taxon>Panpulmonata</taxon>
        <taxon>Hygrophila</taxon>
        <taxon>Lymnaeoidea</taxon>
        <taxon>Lymnaeidae</taxon>
        <taxon>Lymnaea</taxon>
    </lineage>
</organism>
<dbReference type="AlphaFoldDB" id="A0AAV2IE23"/>
<name>A0AAV2IE23_LYMST</name>
<dbReference type="CDD" id="cd20237">
    <property type="entry name" value="PFM_LIN24-like"/>
    <property type="match status" value="1"/>
</dbReference>
<sequence length="254" mass="29166">MDKVDLTYLVRKYFEAQLDEGIRKRVDRKNPLIDWSAMSKTYGPTVYLKSKDTPKPKLNVLFSANFENTTQKPQVYTLRTDRRTKAITDITFNKSFSFDGQLHGSLRTPDEKYQAFKVEYSRDSGNRVYDEQELKWGVDSEITVTPGHCVRAELVVKETEYSGEFEEVVTFDGDVSISYLHKKDNLIVETFQDKVAKIFITKHGFKADKAGRPTFTITGVCKRKVGVEQFVNLIERKESCQTLSSNLKQGTTAR</sequence>
<gene>
    <name evidence="1" type="ORF">GSLYS_00017838001</name>
</gene>